<dbReference type="PANTHER" id="PTHR35004">
    <property type="entry name" value="TRANSPOSASE RV3428C-RELATED"/>
    <property type="match status" value="1"/>
</dbReference>
<evidence type="ECO:0000313" key="4">
    <source>
        <dbReference type="Proteomes" id="UP000095454"/>
    </source>
</evidence>
<dbReference type="AlphaFoldDB" id="A0A174LNK9"/>
<dbReference type="RefSeq" id="WP_055252270.1">
    <property type="nucleotide sequence ID" value="NZ_CABIXX010000027.1"/>
</dbReference>
<dbReference type="PROSITE" id="PS50994">
    <property type="entry name" value="INTEGRASE"/>
    <property type="match status" value="1"/>
</dbReference>
<dbReference type="InterPro" id="IPR054353">
    <property type="entry name" value="IstA-like_C"/>
</dbReference>
<dbReference type="PANTHER" id="PTHR35004:SF7">
    <property type="entry name" value="INTEGRASE PROTEIN"/>
    <property type="match status" value="1"/>
</dbReference>
<dbReference type="SUPFAM" id="SSF53098">
    <property type="entry name" value="Ribonuclease H-like"/>
    <property type="match status" value="1"/>
</dbReference>
<comment type="similarity">
    <text evidence="1">Belongs to the transposase IS21/IS408/IS1162 family.</text>
</comment>
<dbReference type="EMBL" id="CZAQ01000027">
    <property type="protein sequence ID" value="CUP24541.1"/>
    <property type="molecule type" value="Genomic_DNA"/>
</dbReference>
<dbReference type="GO" id="GO:0015074">
    <property type="term" value="P:DNA integration"/>
    <property type="evidence" value="ECO:0007669"/>
    <property type="project" value="InterPro"/>
</dbReference>
<evidence type="ECO:0000259" key="2">
    <source>
        <dbReference type="PROSITE" id="PS50994"/>
    </source>
</evidence>
<name>A0A174LNK9_9ACTN</name>
<dbReference type="Pfam" id="PF22483">
    <property type="entry name" value="Mu-transpos_C_2"/>
    <property type="match status" value="1"/>
</dbReference>
<dbReference type="InterPro" id="IPR012337">
    <property type="entry name" value="RNaseH-like_sf"/>
</dbReference>
<dbReference type="Proteomes" id="UP000095454">
    <property type="component" value="Unassembled WGS sequence"/>
</dbReference>
<dbReference type="InterPro" id="IPR001584">
    <property type="entry name" value="Integrase_cat-core"/>
</dbReference>
<dbReference type="GO" id="GO:0003676">
    <property type="term" value="F:nucleic acid binding"/>
    <property type="evidence" value="ECO:0007669"/>
    <property type="project" value="InterPro"/>
</dbReference>
<dbReference type="Gene3D" id="3.30.420.10">
    <property type="entry name" value="Ribonuclease H-like superfamily/Ribonuclease H"/>
    <property type="match status" value="1"/>
</dbReference>
<accession>A0A174LNK9</accession>
<evidence type="ECO:0000313" key="3">
    <source>
        <dbReference type="EMBL" id="CUP24541.1"/>
    </source>
</evidence>
<sequence length="410" mass="45153">MERNVMGELNVYRGSGAKPNFSEIARRHGMDRHTVAKYWREGEAAVDGRSARGSAFDPLEEEIRAKAQLPGMTKMAVYAFLREGRGEGLPGYGAFTAWCRARDVPFGGAGGREPHPRFETPPGRQLQFDWKEGMRLVDSEGEVFEFSVFTATLGYSRKHRFIPVRSRTLDDLLSCLLATFTRLGGVPEECITDNMSCLVTVSGRRRTRQERAWRFAREAGFELRLCAPRSPQTKGKDESANRFLNRLLAYGGEFTGWGGLAEAVARVEAQANSEPNRTTGLPPDALFMREKESLRPIGNLRLLESMVGDVSVQTVPPTMLVRAAGREWSVPRRCIGRRVSVIAMPGGQVVVRMAGEEVAVHDAASGPSRPINYDPDHYEQALEGKRGLADADIAEAARANLALLDSLGGA</sequence>
<evidence type="ECO:0000256" key="1">
    <source>
        <dbReference type="ARBA" id="ARBA00009277"/>
    </source>
</evidence>
<organism evidence="3 4">
    <name type="scientific">Collinsella aerofaciens</name>
    <dbReference type="NCBI Taxonomy" id="74426"/>
    <lineage>
        <taxon>Bacteria</taxon>
        <taxon>Bacillati</taxon>
        <taxon>Actinomycetota</taxon>
        <taxon>Coriobacteriia</taxon>
        <taxon>Coriobacteriales</taxon>
        <taxon>Coriobacteriaceae</taxon>
        <taxon>Collinsella</taxon>
    </lineage>
</organism>
<reference evidence="3 4" key="1">
    <citation type="submission" date="2015-09" db="EMBL/GenBank/DDBJ databases">
        <authorList>
            <consortium name="Pathogen Informatics"/>
        </authorList>
    </citation>
    <scope>NUCLEOTIDE SEQUENCE [LARGE SCALE GENOMIC DNA]</scope>
    <source>
        <strain evidence="3 4">2789STDY5834902</strain>
    </source>
</reference>
<proteinExistence type="inferred from homology"/>
<protein>
    <submittedName>
        <fullName evidence="3">Transposase and inactivated derivatives</fullName>
    </submittedName>
</protein>
<dbReference type="InterPro" id="IPR036397">
    <property type="entry name" value="RNaseH_sf"/>
</dbReference>
<dbReference type="NCBIfam" id="NF033546">
    <property type="entry name" value="transpos_IS21"/>
    <property type="match status" value="1"/>
</dbReference>
<feature type="domain" description="Integrase catalytic" evidence="2">
    <location>
        <begin position="117"/>
        <end position="291"/>
    </location>
</feature>
<gene>
    <name evidence="3" type="ORF">ERS852514_01495</name>
</gene>